<dbReference type="VEuPathDB" id="TriTrypDB:TcG_03213"/>
<proteinExistence type="predicted"/>
<dbReference type="VEuPathDB" id="TriTrypDB:C3747_76g223"/>
<dbReference type="VEuPathDB" id="TriTrypDB:TCSYLVIO_008182"/>
<accession>A0A2V2VA91</accession>
<dbReference type="VEuPathDB" id="TriTrypDB:ECC02_008592"/>
<organism evidence="2 3">
    <name type="scientific">Trypanosoma cruzi</name>
    <dbReference type="NCBI Taxonomy" id="5693"/>
    <lineage>
        <taxon>Eukaryota</taxon>
        <taxon>Discoba</taxon>
        <taxon>Euglenozoa</taxon>
        <taxon>Kinetoplastea</taxon>
        <taxon>Metakinetoplastina</taxon>
        <taxon>Trypanosomatida</taxon>
        <taxon>Trypanosomatidae</taxon>
        <taxon>Trypanosoma</taxon>
        <taxon>Schizotrypanum</taxon>
    </lineage>
</organism>
<name>A0A2V2VA91_TRYCR</name>
<dbReference type="VEuPathDB" id="TriTrypDB:C4B63_40g33"/>
<feature type="region of interest" description="Disordered" evidence="1">
    <location>
        <begin position="156"/>
        <end position="181"/>
    </location>
</feature>
<reference evidence="2 3" key="1">
    <citation type="journal article" date="2018" name="Microb. Genom.">
        <title>Expanding an expanded genome: long-read sequencing of Trypanosoma cruzi.</title>
        <authorList>
            <person name="Berna L."/>
            <person name="Rodriguez M."/>
            <person name="Chiribao M.L."/>
            <person name="Parodi-Talice A."/>
            <person name="Pita S."/>
            <person name="Rijo G."/>
            <person name="Alvarez-Valin F."/>
            <person name="Robello C."/>
        </authorList>
    </citation>
    <scope>NUCLEOTIDE SEQUENCE [LARGE SCALE GENOMIC DNA]</scope>
    <source>
        <strain evidence="2 3">Dm28c</strain>
    </source>
</reference>
<comment type="caution">
    <text evidence="2">The sequence shown here is derived from an EMBL/GenBank/DDBJ whole genome shotgun (WGS) entry which is preliminary data.</text>
</comment>
<sequence>MELANALTAAPTPIVRAIVLMMSAMHGGEAGDRKRWTCCHANGTTAENLSATEGWQTLRKERERTPSMVEMHYRVGNTGDNNVKVKWIPMDDTHLVLILQNESGTAELRQPVSISICTEEEPLVSYLRGSIEWTVEKAESAVTQLRPALYEIIKEQQQRSCSSNKDNNNNGGGGGGNETMGFTTQAQRQGYESRQEYIPDAPFPAEPRGVTKPLFAEMGPRPPGFRYGEGDLVPGGSLSPEGVSGGGMKLDPKAFHGTGAIPCRYDPMFPGDMPRGGGMWGPGPGRVFPGEPDPDNFAPPGNPAFRMGFGPGAAGGRGGFGGGFPPFS</sequence>
<dbReference type="VEuPathDB" id="TriTrypDB:TcCL_NonESM01765"/>
<dbReference type="EMBL" id="PRFA01000040">
    <property type="protein sequence ID" value="PWU91998.1"/>
    <property type="molecule type" value="Genomic_DNA"/>
</dbReference>
<gene>
    <name evidence="2" type="ORF">C4B63_40g33</name>
</gene>
<dbReference type="VEuPathDB" id="TriTrypDB:TCDM_02266"/>
<evidence type="ECO:0000313" key="3">
    <source>
        <dbReference type="Proteomes" id="UP000246121"/>
    </source>
</evidence>
<dbReference type="VEuPathDB" id="TriTrypDB:TcCLB.510719.130"/>
<dbReference type="VEuPathDB" id="TriTrypDB:Tc_MARK_7125"/>
<feature type="compositionally biased region" description="Gly residues" evidence="1">
    <location>
        <begin position="309"/>
        <end position="328"/>
    </location>
</feature>
<dbReference type="AlphaFoldDB" id="A0A2V2VA91"/>
<dbReference type="VEuPathDB" id="TriTrypDB:TcCLB.509747.50"/>
<evidence type="ECO:0000313" key="2">
    <source>
        <dbReference type="EMBL" id="PWU91998.1"/>
    </source>
</evidence>
<dbReference type="VEuPathDB" id="TriTrypDB:BCY84_11790"/>
<protein>
    <submittedName>
        <fullName evidence="2">Uncharacterized protein</fullName>
    </submittedName>
</protein>
<feature type="region of interest" description="Disordered" evidence="1">
    <location>
        <begin position="289"/>
        <end position="328"/>
    </location>
</feature>
<dbReference type="Proteomes" id="UP000246121">
    <property type="component" value="Unassembled WGS sequence"/>
</dbReference>
<evidence type="ECO:0000256" key="1">
    <source>
        <dbReference type="SAM" id="MobiDB-lite"/>
    </source>
</evidence>
<dbReference type="VEuPathDB" id="TriTrypDB:TcBrA4_0025230"/>